<comment type="caution">
    <text evidence="4">The sequence shown here is derived from an EMBL/GenBank/DDBJ whole genome shotgun (WGS) entry which is preliminary data.</text>
</comment>
<dbReference type="Gene3D" id="4.10.240.10">
    <property type="entry name" value="Zn(2)-C6 fungal-type DNA-binding domain"/>
    <property type="match status" value="1"/>
</dbReference>
<dbReference type="GO" id="GO:0005634">
    <property type="term" value="C:nucleus"/>
    <property type="evidence" value="ECO:0007669"/>
    <property type="project" value="UniProtKB-SubCell"/>
</dbReference>
<dbReference type="SMART" id="SM00066">
    <property type="entry name" value="GAL4"/>
    <property type="match status" value="1"/>
</dbReference>
<dbReference type="Pfam" id="PF11951">
    <property type="entry name" value="Fungal_trans_2"/>
    <property type="match status" value="1"/>
</dbReference>
<dbReference type="PANTHER" id="PTHR37534:SF46">
    <property type="entry name" value="ZN(II)2CYS6 TRANSCRIPTION FACTOR (EUROFUNG)"/>
    <property type="match status" value="1"/>
</dbReference>
<evidence type="ECO:0000313" key="5">
    <source>
        <dbReference type="Proteomes" id="UP000663861"/>
    </source>
</evidence>
<protein>
    <recommendedName>
        <fullName evidence="3">Zn(2)-C6 fungal-type domain-containing protein</fullName>
    </recommendedName>
</protein>
<evidence type="ECO:0000313" key="4">
    <source>
        <dbReference type="EMBL" id="CAE6467179.1"/>
    </source>
</evidence>
<evidence type="ECO:0000259" key="3">
    <source>
        <dbReference type="PROSITE" id="PS50048"/>
    </source>
</evidence>
<dbReference type="InterPro" id="IPR001138">
    <property type="entry name" value="Zn2Cys6_DnaBD"/>
</dbReference>
<dbReference type="Proteomes" id="UP000663861">
    <property type="component" value="Unassembled WGS sequence"/>
</dbReference>
<dbReference type="InterPro" id="IPR036864">
    <property type="entry name" value="Zn2-C6_fun-type_DNA-bd_sf"/>
</dbReference>
<gene>
    <name evidence="4" type="ORF">RDB_LOCUS76236</name>
</gene>
<dbReference type="EMBL" id="CAJMWY010001435">
    <property type="protein sequence ID" value="CAE6467179.1"/>
    <property type="molecule type" value="Genomic_DNA"/>
</dbReference>
<dbReference type="InterPro" id="IPR021858">
    <property type="entry name" value="Fun_TF"/>
</dbReference>
<dbReference type="AlphaFoldDB" id="A0A8H3GTC2"/>
<dbReference type="PROSITE" id="PS50048">
    <property type="entry name" value="ZN2_CY6_FUNGAL_2"/>
    <property type="match status" value="1"/>
</dbReference>
<reference evidence="4" key="1">
    <citation type="submission" date="2021-01" db="EMBL/GenBank/DDBJ databases">
        <authorList>
            <person name="Kaushik A."/>
        </authorList>
    </citation>
    <scope>NUCLEOTIDE SEQUENCE</scope>
    <source>
        <strain evidence="4">AG4-RS23</strain>
    </source>
</reference>
<organism evidence="4 5">
    <name type="scientific">Rhizoctonia solani</name>
    <dbReference type="NCBI Taxonomy" id="456999"/>
    <lineage>
        <taxon>Eukaryota</taxon>
        <taxon>Fungi</taxon>
        <taxon>Dikarya</taxon>
        <taxon>Basidiomycota</taxon>
        <taxon>Agaricomycotina</taxon>
        <taxon>Agaricomycetes</taxon>
        <taxon>Cantharellales</taxon>
        <taxon>Ceratobasidiaceae</taxon>
        <taxon>Rhizoctonia</taxon>
    </lineage>
</organism>
<dbReference type="GO" id="GO:0000981">
    <property type="term" value="F:DNA-binding transcription factor activity, RNA polymerase II-specific"/>
    <property type="evidence" value="ECO:0007669"/>
    <property type="project" value="InterPro"/>
</dbReference>
<dbReference type="Pfam" id="PF00172">
    <property type="entry name" value="Zn_clus"/>
    <property type="match status" value="1"/>
</dbReference>
<dbReference type="SUPFAM" id="SSF57701">
    <property type="entry name" value="Zn2/Cys6 DNA-binding domain"/>
    <property type="match status" value="1"/>
</dbReference>
<evidence type="ECO:0000256" key="2">
    <source>
        <dbReference type="ARBA" id="ARBA00023242"/>
    </source>
</evidence>
<accession>A0A8H3GTC2</accession>
<feature type="domain" description="Zn(2)-C6 fungal-type" evidence="3">
    <location>
        <begin position="9"/>
        <end position="37"/>
    </location>
</feature>
<sequence length="630" mass="69832">MAFTRSATGCFACKTKRKKCDETKPYCLRCQKSYIQCPGYTYVQDPNRPGKLRTLPGPRTVFGRSRTISLQGAPVENSQEPHLLQGPSTLGEGSSTFQTSYSRPGTSAIANVGKLPEDAYASNRLAPSSSIGGPHQYSALNCYPSHGLAVHHVNSGPIQTPRGIGVSPPTTSGQADLVVSLLNHDPPVDPDPSLRGVQAMTNPNASYALNWPLPDTQRQDDVTTYSNENPMGATSVIRREPVLDRTTESNALPFVLQGYATWIGRTALDPLKLMDIAREFVFNHFEDGEQSRWIISLIANVGNRIGNVEVLEGQHNPLISALHCAVRRRLRNIKSRPKPTRSELAKALDSALETILIHFYVSPVGEAAIIRQEAASIFRQLCQEPPGASIDLISLLQHPLDCPRRFAQVDITFSVVTDMPTLFRYEVAIPGIRLVNNSQSVVASQGDGIVQWLHGIPNQLVLLFAKMLTMRADGLPSSDEMITAVEQEIINTASFDGSSSDRFLSIMRFVVQECWRQVALVYLYMAVCGDPCDTPRVQGAFKRFMRLLNGTKPGRLPDEFLMLPLTIISPAAQRKREREVIRQRIVGLQTFRRNNNVTYIIEDYWARADDEGRPILWSDVAVSRRQVLGV</sequence>
<dbReference type="CDD" id="cd00067">
    <property type="entry name" value="GAL4"/>
    <property type="match status" value="1"/>
</dbReference>
<comment type="subcellular location">
    <subcellularLocation>
        <location evidence="1">Nucleus</location>
    </subcellularLocation>
</comment>
<dbReference type="PROSITE" id="PS00463">
    <property type="entry name" value="ZN2_CY6_FUNGAL_1"/>
    <property type="match status" value="1"/>
</dbReference>
<dbReference type="GO" id="GO:0008270">
    <property type="term" value="F:zinc ion binding"/>
    <property type="evidence" value="ECO:0007669"/>
    <property type="project" value="InterPro"/>
</dbReference>
<name>A0A8H3GTC2_9AGAM</name>
<dbReference type="PANTHER" id="PTHR37534">
    <property type="entry name" value="TRANSCRIPTIONAL ACTIVATOR PROTEIN UGA3"/>
    <property type="match status" value="1"/>
</dbReference>
<proteinExistence type="predicted"/>
<keyword evidence="2" id="KW-0539">Nucleus</keyword>
<evidence type="ECO:0000256" key="1">
    <source>
        <dbReference type="ARBA" id="ARBA00004123"/>
    </source>
</evidence>